<evidence type="ECO:0000313" key="2">
    <source>
        <dbReference type="EMBL" id="AMV66615.1"/>
    </source>
</evidence>
<reference evidence="3 4" key="1">
    <citation type="journal article" date="2016" name="PLoS ONE">
        <title>The Identification of Novel Diagnostic Marker Genes for the Detection of Beer Spoiling Pediococcus damnosus Strains Using the BlAst Diagnostic Gene findEr.</title>
        <authorList>
            <person name="Behr J."/>
            <person name="Geissler A.J."/>
            <person name="Schmid J."/>
            <person name="Zehe A."/>
            <person name="Vogel R.F."/>
        </authorList>
    </citation>
    <scope>NUCLEOTIDE SEQUENCE [LARGE SCALE GENOMIC DNA]</scope>
    <source>
        <strain evidence="1 4">TMW 2.1533</strain>
        <strain evidence="2 3">TMW 2.1535</strain>
    </source>
</reference>
<dbReference type="Proteomes" id="UP000076244">
    <property type="component" value="Chromosome"/>
</dbReference>
<dbReference type="AlphaFoldDB" id="A0A0R2H4U6"/>
<proteinExistence type="predicted"/>
<sequence>MFELTKKRRVSDEVKEIIPQPVIDGLWKTLKQMQADDLVVSPVIAFVFSDDYTEDTIYVMGLQNSGDVAKEYDLAYSGKKDFLGNGTIVIVKDKPKTISMSISAVNNQTKE</sequence>
<protein>
    <recommendedName>
        <fullName evidence="5">Phage protein</fullName>
    </recommendedName>
</protein>
<dbReference type="OrthoDB" id="2146878at2"/>
<organism evidence="1 4">
    <name type="scientific">Pediococcus damnosus</name>
    <dbReference type="NCBI Taxonomy" id="51663"/>
    <lineage>
        <taxon>Bacteria</taxon>
        <taxon>Bacillati</taxon>
        <taxon>Bacillota</taxon>
        <taxon>Bacilli</taxon>
        <taxon>Lactobacillales</taxon>
        <taxon>Lactobacillaceae</taxon>
        <taxon>Pediococcus</taxon>
    </lineage>
</organism>
<evidence type="ECO:0000313" key="1">
    <source>
        <dbReference type="EMBL" id="AMV63449.1"/>
    </source>
</evidence>
<keyword evidence="3" id="KW-1185">Reference proteome</keyword>
<dbReference type="GeneID" id="57275934"/>
<evidence type="ECO:0000313" key="4">
    <source>
        <dbReference type="Proteomes" id="UP000076405"/>
    </source>
</evidence>
<dbReference type="Proteomes" id="UP000076405">
    <property type="component" value="Chromosome"/>
</dbReference>
<evidence type="ECO:0008006" key="5">
    <source>
        <dbReference type="Google" id="ProtNLM"/>
    </source>
</evidence>
<accession>A0A0R2H4U6</accession>
<dbReference type="KEGG" id="pdm:ADU72_0670"/>
<dbReference type="EMBL" id="CP012288">
    <property type="protein sequence ID" value="AMV66615.1"/>
    <property type="molecule type" value="Genomic_DNA"/>
</dbReference>
<evidence type="ECO:0000313" key="3">
    <source>
        <dbReference type="Proteomes" id="UP000076244"/>
    </source>
</evidence>
<gene>
    <name evidence="1" type="ORF">ADU70_1983</name>
    <name evidence="2" type="ORF">ADU72_0670</name>
</gene>
<name>A0A0R2H4U6_9LACO</name>
<dbReference type="EMBL" id="CP012275">
    <property type="protein sequence ID" value="AMV63449.1"/>
    <property type="molecule type" value="Genomic_DNA"/>
</dbReference>
<dbReference type="RefSeq" id="WP_046872421.1">
    <property type="nucleotide sequence ID" value="NZ_BAAAXI010000097.1"/>
</dbReference>